<feature type="region of interest" description="Disordered" evidence="2">
    <location>
        <begin position="65"/>
        <end position="98"/>
    </location>
</feature>
<dbReference type="GeneID" id="25307416"/>
<dbReference type="Pfam" id="PF12330">
    <property type="entry name" value="Haspin_kinase"/>
    <property type="match status" value="1"/>
</dbReference>
<feature type="compositionally biased region" description="Basic and acidic residues" evidence="2">
    <location>
        <begin position="18"/>
        <end position="34"/>
    </location>
</feature>
<protein>
    <recommendedName>
        <fullName evidence="3">Protein kinase domain-containing protein</fullName>
    </recommendedName>
</protein>
<dbReference type="GO" id="GO:0005524">
    <property type="term" value="F:ATP binding"/>
    <property type="evidence" value="ECO:0007669"/>
    <property type="project" value="UniProtKB-UniRule"/>
</dbReference>
<dbReference type="PANTHER" id="PTHR24419:SF18">
    <property type="entry name" value="SERINE_THREONINE-PROTEIN KINASE HASPIN"/>
    <property type="match status" value="1"/>
</dbReference>
<dbReference type="PROSITE" id="PS00107">
    <property type="entry name" value="PROTEIN_KINASE_ATP"/>
    <property type="match status" value="1"/>
</dbReference>
<evidence type="ECO:0000313" key="4">
    <source>
        <dbReference type="EMBL" id="KIW78093.1"/>
    </source>
</evidence>
<dbReference type="OrthoDB" id="5327538at2759"/>
<dbReference type="InterPro" id="IPR017441">
    <property type="entry name" value="Protein_kinase_ATP_BS"/>
</dbReference>
<dbReference type="GO" id="GO:0005634">
    <property type="term" value="C:nucleus"/>
    <property type="evidence" value="ECO:0007669"/>
    <property type="project" value="TreeGrafter"/>
</dbReference>
<feature type="region of interest" description="Disordered" evidence="2">
    <location>
        <begin position="1"/>
        <end position="34"/>
    </location>
</feature>
<dbReference type="GO" id="GO:0035556">
    <property type="term" value="P:intracellular signal transduction"/>
    <property type="evidence" value="ECO:0007669"/>
    <property type="project" value="TreeGrafter"/>
</dbReference>
<dbReference type="GO" id="GO:0005737">
    <property type="term" value="C:cytoplasm"/>
    <property type="evidence" value="ECO:0007669"/>
    <property type="project" value="TreeGrafter"/>
</dbReference>
<name>A0A0D2GBT2_9EURO</name>
<dbReference type="SUPFAM" id="SSF56112">
    <property type="entry name" value="Protein kinase-like (PK-like)"/>
    <property type="match status" value="1"/>
</dbReference>
<dbReference type="HOGENOM" id="CLU_019103_2_1_1"/>
<dbReference type="GO" id="GO:0072354">
    <property type="term" value="F:histone H3T3 kinase activity"/>
    <property type="evidence" value="ECO:0007669"/>
    <property type="project" value="TreeGrafter"/>
</dbReference>
<evidence type="ECO:0000313" key="5">
    <source>
        <dbReference type="Proteomes" id="UP000053029"/>
    </source>
</evidence>
<dbReference type="EMBL" id="KN846973">
    <property type="protein sequence ID" value="KIW78093.1"/>
    <property type="molecule type" value="Genomic_DNA"/>
</dbReference>
<dbReference type="VEuPathDB" id="FungiDB:Z517_07926"/>
<feature type="binding site" evidence="1">
    <location>
        <position position="175"/>
    </location>
    <ligand>
        <name>ATP</name>
        <dbReference type="ChEBI" id="CHEBI:30616"/>
    </ligand>
</feature>
<reference evidence="4 5" key="1">
    <citation type="submission" date="2015-01" db="EMBL/GenBank/DDBJ databases">
        <title>The Genome Sequence of Fonsecaea pedrosoi CBS 271.37.</title>
        <authorList>
            <consortium name="The Broad Institute Genomics Platform"/>
            <person name="Cuomo C."/>
            <person name="de Hoog S."/>
            <person name="Gorbushina A."/>
            <person name="Stielow B."/>
            <person name="Teixiera M."/>
            <person name="Abouelleil A."/>
            <person name="Chapman S.B."/>
            <person name="Priest M."/>
            <person name="Young S.K."/>
            <person name="Wortman J."/>
            <person name="Nusbaum C."/>
            <person name="Birren B."/>
        </authorList>
    </citation>
    <scope>NUCLEOTIDE SEQUENCE [LARGE SCALE GENOMIC DNA]</scope>
    <source>
        <strain evidence="4 5">CBS 271.37</strain>
    </source>
</reference>
<dbReference type="RefSeq" id="XP_013281901.1">
    <property type="nucleotide sequence ID" value="XM_013426447.1"/>
</dbReference>
<evidence type="ECO:0000256" key="2">
    <source>
        <dbReference type="SAM" id="MobiDB-lite"/>
    </source>
</evidence>
<proteinExistence type="predicted"/>
<dbReference type="GO" id="GO:0000278">
    <property type="term" value="P:mitotic cell cycle"/>
    <property type="evidence" value="ECO:0007669"/>
    <property type="project" value="TreeGrafter"/>
</dbReference>
<accession>A0A0D2GBT2</accession>
<dbReference type="Gene3D" id="1.10.510.10">
    <property type="entry name" value="Transferase(Phosphotransferase) domain 1"/>
    <property type="match status" value="1"/>
</dbReference>
<dbReference type="Gene3D" id="3.30.200.20">
    <property type="entry name" value="Phosphorylase Kinase, domain 1"/>
    <property type="match status" value="1"/>
</dbReference>
<sequence>MADLGVLNELKNQQRPARRNDKTYGKKKGQSAERRAMHFDLFGRGGNENDIVDQMEKLTVHNDVRETPLQPLPEPTPPVEQGTDNHHHRPRGRRKIASSRKMANLTWLELQQLEPLLSLVQQKAVKDFQEFGRSIGKKYICTKLGEGSYADVFKLQGKDLADIEDLEKRGGLIIKIIPFKLTKESNNDITDLESVGREVRLMQSVDALHGFVRCRGIHIVSGQYPDVLLEAFDTFKATRPVSAHHTSPLKDFSPQQLYAILEMNDVGKPIYHLRPLSAFQVYDIFWKTAMSLAVAEKQIEFEHRDMHNGNICFKPLTKDGPLDASQKVIEEMSDRPQVVLGMSNLQVTIIDYTLSRARINAGDDSDIVVFDPMSYWETEAYNPETEAEKRQWRTYRRVREWARAAELEAKGGAELEGLKYEARDKYERFLPKSNLFWLGYLLADMLAKTSAGRGATLPGSSRAAKTLQLELWGKLMEVSTYLNNVTPTLLPVGTDDLIAEAVEKGWLAPAEVAAFKAQMEE</sequence>
<dbReference type="InterPro" id="IPR011009">
    <property type="entry name" value="Kinase-like_dom_sf"/>
</dbReference>
<dbReference type="AlphaFoldDB" id="A0A0D2GBT2"/>
<keyword evidence="5" id="KW-1185">Reference proteome</keyword>
<dbReference type="STRING" id="1442368.A0A0D2GBT2"/>
<dbReference type="PROSITE" id="PS50011">
    <property type="entry name" value="PROTEIN_KINASE_DOM"/>
    <property type="match status" value="1"/>
</dbReference>
<dbReference type="Proteomes" id="UP000053029">
    <property type="component" value="Unassembled WGS sequence"/>
</dbReference>
<evidence type="ECO:0000256" key="1">
    <source>
        <dbReference type="PROSITE-ProRule" id="PRU10141"/>
    </source>
</evidence>
<feature type="compositionally biased region" description="Basic residues" evidence="2">
    <location>
        <begin position="86"/>
        <end position="98"/>
    </location>
</feature>
<evidence type="ECO:0000259" key="3">
    <source>
        <dbReference type="PROSITE" id="PS50011"/>
    </source>
</evidence>
<organism evidence="4 5">
    <name type="scientific">Fonsecaea pedrosoi CBS 271.37</name>
    <dbReference type="NCBI Taxonomy" id="1442368"/>
    <lineage>
        <taxon>Eukaryota</taxon>
        <taxon>Fungi</taxon>
        <taxon>Dikarya</taxon>
        <taxon>Ascomycota</taxon>
        <taxon>Pezizomycotina</taxon>
        <taxon>Eurotiomycetes</taxon>
        <taxon>Chaetothyriomycetidae</taxon>
        <taxon>Chaetothyriales</taxon>
        <taxon>Herpotrichiellaceae</taxon>
        <taxon>Fonsecaea</taxon>
    </lineage>
</organism>
<dbReference type="PANTHER" id="PTHR24419">
    <property type="entry name" value="INTERLEUKIN-1 RECEPTOR-ASSOCIATED KINASE"/>
    <property type="match status" value="1"/>
</dbReference>
<feature type="domain" description="Protein kinase" evidence="3">
    <location>
        <begin position="138"/>
        <end position="521"/>
    </location>
</feature>
<gene>
    <name evidence="4" type="ORF">Z517_07926</name>
</gene>
<dbReference type="InterPro" id="IPR000719">
    <property type="entry name" value="Prot_kinase_dom"/>
</dbReference>
<keyword evidence="1" id="KW-0067">ATP-binding</keyword>
<keyword evidence="1" id="KW-0547">Nucleotide-binding</keyword>